<evidence type="ECO:0000313" key="8">
    <source>
        <dbReference type="Proteomes" id="UP000547510"/>
    </source>
</evidence>
<dbReference type="InterPro" id="IPR010432">
    <property type="entry name" value="RDD"/>
</dbReference>
<evidence type="ECO:0000256" key="5">
    <source>
        <dbReference type="SAM" id="Phobius"/>
    </source>
</evidence>
<evidence type="ECO:0000256" key="4">
    <source>
        <dbReference type="ARBA" id="ARBA00023136"/>
    </source>
</evidence>
<evidence type="ECO:0000259" key="6">
    <source>
        <dbReference type="Pfam" id="PF06271"/>
    </source>
</evidence>
<sequence>MLPQTLPPRHLGRRWVARLLDWLLVLVLTSPLWALALGHVKHSAALSAASVADDSVLGVFSARWDDAGDSAAAGLSEVWGDVTLSVVAVMVAQVLAVALYDFVAHAWFGRTVGKVVTSLSVVSVDGTRRVRPARALARSVLTVLLPGAGWVALLVGALRLDVVWVLVGVVLLAVSFIECLALRGPSCWHDRRTRTVVQPVDWAAKVNAVRNSNAWSLAQGTTSRVLDRGRSLRDRFGTGGPPR</sequence>
<evidence type="ECO:0000256" key="1">
    <source>
        <dbReference type="ARBA" id="ARBA00004141"/>
    </source>
</evidence>
<keyword evidence="3 5" id="KW-1133">Transmembrane helix</keyword>
<reference evidence="7 8" key="1">
    <citation type="submission" date="2020-08" db="EMBL/GenBank/DDBJ databases">
        <title>Genomic Encyclopedia of Type Strains, Phase III (KMG-III): the genomes of soil and plant-associated and newly described type strains.</title>
        <authorList>
            <person name="Whitman W."/>
        </authorList>
    </citation>
    <scope>NUCLEOTIDE SEQUENCE [LARGE SCALE GENOMIC DNA]</scope>
    <source>
        <strain evidence="7 8">CECT 8640</strain>
    </source>
</reference>
<evidence type="ECO:0000256" key="2">
    <source>
        <dbReference type="ARBA" id="ARBA00022692"/>
    </source>
</evidence>
<dbReference type="Pfam" id="PF06271">
    <property type="entry name" value="RDD"/>
    <property type="match status" value="1"/>
</dbReference>
<keyword evidence="8" id="KW-1185">Reference proteome</keyword>
<feature type="transmembrane region" description="Helical" evidence="5">
    <location>
        <begin position="135"/>
        <end position="156"/>
    </location>
</feature>
<gene>
    <name evidence="7" type="ORF">FHS29_004807</name>
</gene>
<evidence type="ECO:0000313" key="7">
    <source>
        <dbReference type="EMBL" id="MBB5958199.1"/>
    </source>
</evidence>
<feature type="transmembrane region" description="Helical" evidence="5">
    <location>
        <begin position="82"/>
        <end position="103"/>
    </location>
</feature>
<comment type="subcellular location">
    <subcellularLocation>
        <location evidence="1">Membrane</location>
        <topology evidence="1">Multi-pass membrane protein</topology>
    </subcellularLocation>
</comment>
<name>A0A841CLM0_9PSEU</name>
<organism evidence="7 8">
    <name type="scientific">Saccharothrix tamanrassetensis</name>
    <dbReference type="NCBI Taxonomy" id="1051531"/>
    <lineage>
        <taxon>Bacteria</taxon>
        <taxon>Bacillati</taxon>
        <taxon>Actinomycetota</taxon>
        <taxon>Actinomycetes</taxon>
        <taxon>Pseudonocardiales</taxon>
        <taxon>Pseudonocardiaceae</taxon>
        <taxon>Saccharothrix</taxon>
    </lineage>
</organism>
<dbReference type="Proteomes" id="UP000547510">
    <property type="component" value="Unassembled WGS sequence"/>
</dbReference>
<feature type="domain" description="RDD" evidence="6">
    <location>
        <begin position="10"/>
        <end position="192"/>
    </location>
</feature>
<dbReference type="RefSeq" id="WP_184693942.1">
    <property type="nucleotide sequence ID" value="NZ_JACHJN010000007.1"/>
</dbReference>
<accession>A0A841CLM0</accession>
<protein>
    <recommendedName>
        <fullName evidence="6">RDD domain-containing protein</fullName>
    </recommendedName>
</protein>
<dbReference type="AlphaFoldDB" id="A0A841CLM0"/>
<proteinExistence type="predicted"/>
<evidence type="ECO:0000256" key="3">
    <source>
        <dbReference type="ARBA" id="ARBA00022989"/>
    </source>
</evidence>
<keyword evidence="4 5" id="KW-0472">Membrane</keyword>
<feature type="transmembrane region" description="Helical" evidence="5">
    <location>
        <begin position="162"/>
        <end position="182"/>
    </location>
</feature>
<dbReference type="GO" id="GO:0016020">
    <property type="term" value="C:membrane"/>
    <property type="evidence" value="ECO:0007669"/>
    <property type="project" value="UniProtKB-SubCell"/>
</dbReference>
<comment type="caution">
    <text evidence="7">The sequence shown here is derived from an EMBL/GenBank/DDBJ whole genome shotgun (WGS) entry which is preliminary data.</text>
</comment>
<feature type="transmembrane region" description="Helical" evidence="5">
    <location>
        <begin position="20"/>
        <end position="40"/>
    </location>
</feature>
<dbReference type="EMBL" id="JACHJN010000007">
    <property type="protein sequence ID" value="MBB5958199.1"/>
    <property type="molecule type" value="Genomic_DNA"/>
</dbReference>
<keyword evidence="2 5" id="KW-0812">Transmembrane</keyword>